<dbReference type="HOGENOM" id="CLU_923162_0_0_1"/>
<dbReference type="AlphaFoldDB" id="V9FY87"/>
<sequence length="302" mass="33471">MEVSASELLAYGEAGRIIRDEWRQYEEGAENLPIARGSIRCTFVLEPLAVDFLGMMMHSEMIKTVEILIQNNIWFSQLKRLRLELHQDLWDNELESKKAFGQLFTGLFDSTRHTNLYSSKPDSFQLDQLQLFSISTMAASDFVALASALTVNQTRVVEDKAVVKAVGPETDGDEQEIEVPGSILEHRVVDASEADLWPGDYVGHPVAFIQPSGPSTGQWAYGVVIRYDVSPSGTSLSVLVDGDVMSIKLQQPLRVIKADPVTYALQVGATVSDMILNPTELLQQQDEVIAACRKRRGDIPSS</sequence>
<protein>
    <submittedName>
        <fullName evidence="1">Uncharacterized protein</fullName>
    </submittedName>
</protein>
<accession>V9FY87</accession>
<reference evidence="1 2" key="1">
    <citation type="submission" date="2013-11" db="EMBL/GenBank/DDBJ databases">
        <title>The Genome Sequence of Phytophthora parasitica P1569.</title>
        <authorList>
            <consortium name="The Broad Institute Genomics Platform"/>
            <person name="Russ C."/>
            <person name="Tyler B."/>
            <person name="Panabieres F."/>
            <person name="Shan W."/>
            <person name="Tripathy S."/>
            <person name="Grunwald N."/>
            <person name="Machado M."/>
            <person name="Johnson C.S."/>
            <person name="Arredondo F."/>
            <person name="Hong C."/>
            <person name="Coffey M."/>
            <person name="Young S.K."/>
            <person name="Zeng Q."/>
            <person name="Gargeya S."/>
            <person name="Fitzgerald M."/>
            <person name="Abouelleil A."/>
            <person name="Alvarado L."/>
            <person name="Chapman S.B."/>
            <person name="Gainer-Dewar J."/>
            <person name="Goldberg J."/>
            <person name="Griggs A."/>
            <person name="Gujja S."/>
            <person name="Hansen M."/>
            <person name="Howarth C."/>
            <person name="Imamovic A."/>
            <person name="Ireland A."/>
            <person name="Larimer J."/>
            <person name="McCowan C."/>
            <person name="Murphy C."/>
            <person name="Pearson M."/>
            <person name="Poon T.W."/>
            <person name="Priest M."/>
            <person name="Roberts A."/>
            <person name="Saif S."/>
            <person name="Shea T."/>
            <person name="Sykes S."/>
            <person name="Wortman J."/>
            <person name="Nusbaum C."/>
            <person name="Birren B."/>
        </authorList>
    </citation>
    <scope>NUCLEOTIDE SEQUENCE [LARGE SCALE GENOMIC DNA]</scope>
    <source>
        <strain evidence="1 2">P1569</strain>
    </source>
</reference>
<name>V9FY87_PHYNI</name>
<dbReference type="EMBL" id="ANIZ01000258">
    <property type="protein sequence ID" value="ETI55758.1"/>
    <property type="molecule type" value="Genomic_DNA"/>
</dbReference>
<dbReference type="OrthoDB" id="146177at2759"/>
<gene>
    <name evidence="1" type="ORF">F443_01604</name>
</gene>
<comment type="caution">
    <text evidence="1">The sequence shown here is derived from an EMBL/GenBank/DDBJ whole genome shotgun (WGS) entry which is preliminary data.</text>
</comment>
<evidence type="ECO:0000313" key="2">
    <source>
        <dbReference type="Proteomes" id="UP000018721"/>
    </source>
</evidence>
<evidence type="ECO:0000313" key="1">
    <source>
        <dbReference type="EMBL" id="ETI55758.1"/>
    </source>
</evidence>
<keyword evidence="2" id="KW-1185">Reference proteome</keyword>
<proteinExistence type="predicted"/>
<feature type="non-terminal residue" evidence="1">
    <location>
        <position position="302"/>
    </location>
</feature>
<organism evidence="1 2">
    <name type="scientific">Phytophthora nicotianae P1569</name>
    <dbReference type="NCBI Taxonomy" id="1317065"/>
    <lineage>
        <taxon>Eukaryota</taxon>
        <taxon>Sar</taxon>
        <taxon>Stramenopiles</taxon>
        <taxon>Oomycota</taxon>
        <taxon>Peronosporomycetes</taxon>
        <taxon>Peronosporales</taxon>
        <taxon>Peronosporaceae</taxon>
        <taxon>Phytophthora</taxon>
    </lineage>
</organism>
<dbReference type="Proteomes" id="UP000018721">
    <property type="component" value="Unassembled WGS sequence"/>
</dbReference>